<keyword evidence="1" id="KW-1133">Transmembrane helix</keyword>
<accession>A0ABW1R4R2</accession>
<keyword evidence="3" id="KW-1185">Reference proteome</keyword>
<sequence>MLKRNWWQWLLGVVILVGVCWPAYNWTRANIKTLKDAGRTRMAPVIMVPGSSASQNRFDSLITELGKETPQTHSVLKLTVATDGSITYSGHLKQNDNEPFIVIGFANNKDGKANIDKQAVWLNIAFKELVKTYRFNHFRALGHSNGGLIWTLFLERYLKQSPKITIDRFMTIASPYNMESTSTTPKTSMYQELYKYRAGLPNSLTMYSIAGTENYTSDGTVPYNSVNAGKYIFQNQIKHFTEVTVTGANTTHSDLPQNKQIVGLIREYLLEEDVPNKVRRQNQQQLRGED</sequence>
<dbReference type="GO" id="GO:0016787">
    <property type="term" value="F:hydrolase activity"/>
    <property type="evidence" value="ECO:0007669"/>
    <property type="project" value="UniProtKB-KW"/>
</dbReference>
<dbReference type="InterPro" id="IPR029058">
    <property type="entry name" value="AB_hydrolase_fold"/>
</dbReference>
<organism evidence="2 3">
    <name type="scientific">Lactiplantibacillus dongliensis</name>
    <dbReference type="NCBI Taxonomy" id="2559919"/>
    <lineage>
        <taxon>Bacteria</taxon>
        <taxon>Bacillati</taxon>
        <taxon>Bacillota</taxon>
        <taxon>Bacilli</taxon>
        <taxon>Lactobacillales</taxon>
        <taxon>Lactobacillaceae</taxon>
        <taxon>Lactiplantibacillus</taxon>
    </lineage>
</organism>
<comment type="caution">
    <text evidence="2">The sequence shown here is derived from an EMBL/GenBank/DDBJ whole genome shotgun (WGS) entry which is preliminary data.</text>
</comment>
<proteinExistence type="predicted"/>
<dbReference type="Pfam" id="PF06028">
    <property type="entry name" value="DUF915"/>
    <property type="match status" value="1"/>
</dbReference>
<dbReference type="Gene3D" id="3.40.50.1820">
    <property type="entry name" value="alpha/beta hydrolase"/>
    <property type="match status" value="1"/>
</dbReference>
<feature type="transmembrane region" description="Helical" evidence="1">
    <location>
        <begin position="6"/>
        <end position="24"/>
    </location>
</feature>
<dbReference type="SUPFAM" id="SSF53474">
    <property type="entry name" value="alpha/beta-Hydrolases"/>
    <property type="match status" value="1"/>
</dbReference>
<gene>
    <name evidence="2" type="ORF">ACFP3T_07705</name>
</gene>
<evidence type="ECO:0000313" key="2">
    <source>
        <dbReference type="EMBL" id="MFC6164550.1"/>
    </source>
</evidence>
<evidence type="ECO:0000256" key="1">
    <source>
        <dbReference type="SAM" id="Phobius"/>
    </source>
</evidence>
<keyword evidence="1" id="KW-0812">Transmembrane</keyword>
<reference evidence="3" key="1">
    <citation type="journal article" date="2019" name="Int. J. Syst. Evol. Microbiol.">
        <title>The Global Catalogue of Microorganisms (GCM) 10K type strain sequencing project: providing services to taxonomists for standard genome sequencing and annotation.</title>
        <authorList>
            <consortium name="The Broad Institute Genomics Platform"/>
            <consortium name="The Broad Institute Genome Sequencing Center for Infectious Disease"/>
            <person name="Wu L."/>
            <person name="Ma J."/>
        </authorList>
    </citation>
    <scope>NUCLEOTIDE SEQUENCE [LARGE SCALE GENOMIC DNA]</scope>
    <source>
        <strain evidence="3">CCM 8932</strain>
    </source>
</reference>
<name>A0ABW1R4R2_9LACO</name>
<dbReference type="Proteomes" id="UP001596253">
    <property type="component" value="Unassembled WGS sequence"/>
</dbReference>
<protein>
    <submittedName>
        <fullName evidence="2">Alpha/beta hydrolase</fullName>
    </submittedName>
</protein>
<dbReference type="EMBL" id="JBHSSD010000035">
    <property type="protein sequence ID" value="MFC6164550.1"/>
    <property type="molecule type" value="Genomic_DNA"/>
</dbReference>
<dbReference type="InterPro" id="IPR010315">
    <property type="entry name" value="DUF915_hydro-like"/>
</dbReference>
<evidence type="ECO:0000313" key="3">
    <source>
        <dbReference type="Proteomes" id="UP001596253"/>
    </source>
</evidence>
<dbReference type="RefSeq" id="WP_137639408.1">
    <property type="nucleotide sequence ID" value="NZ_BJDK01000005.1"/>
</dbReference>
<keyword evidence="1" id="KW-0472">Membrane</keyword>
<keyword evidence="2" id="KW-0378">Hydrolase</keyword>